<protein>
    <submittedName>
        <fullName evidence="4">Uncharacterized protein</fullName>
    </submittedName>
</protein>
<name>A0A1T4JQU6_9BACT</name>
<keyword evidence="5" id="KW-1185">Reference proteome</keyword>
<feature type="transmembrane region" description="Helical" evidence="3">
    <location>
        <begin position="46"/>
        <end position="67"/>
    </location>
</feature>
<accession>A0A1T4JQU6</accession>
<evidence type="ECO:0000256" key="1">
    <source>
        <dbReference type="SAM" id="Coils"/>
    </source>
</evidence>
<keyword evidence="3" id="KW-0812">Transmembrane</keyword>
<feature type="region of interest" description="Disordered" evidence="2">
    <location>
        <begin position="78"/>
        <end position="135"/>
    </location>
</feature>
<evidence type="ECO:0000256" key="3">
    <source>
        <dbReference type="SAM" id="Phobius"/>
    </source>
</evidence>
<dbReference type="RefSeq" id="WP_078829451.1">
    <property type="nucleotide sequence ID" value="NZ_FUWH01000001.1"/>
</dbReference>
<evidence type="ECO:0000313" key="5">
    <source>
        <dbReference type="Proteomes" id="UP000190888"/>
    </source>
</evidence>
<organism evidence="4 5">
    <name type="scientific">Sediminibacterium ginsengisoli</name>
    <dbReference type="NCBI Taxonomy" id="413434"/>
    <lineage>
        <taxon>Bacteria</taxon>
        <taxon>Pseudomonadati</taxon>
        <taxon>Bacteroidota</taxon>
        <taxon>Chitinophagia</taxon>
        <taxon>Chitinophagales</taxon>
        <taxon>Chitinophagaceae</taxon>
        <taxon>Sediminibacterium</taxon>
    </lineage>
</organism>
<keyword evidence="3" id="KW-0472">Membrane</keyword>
<gene>
    <name evidence="4" type="ORF">SAMN04488132_10189</name>
</gene>
<dbReference type="STRING" id="413434.SAMN04488132_10189"/>
<dbReference type="Proteomes" id="UP000190888">
    <property type="component" value="Unassembled WGS sequence"/>
</dbReference>
<dbReference type="AlphaFoldDB" id="A0A1T4JQU6"/>
<evidence type="ECO:0000313" key="4">
    <source>
        <dbReference type="EMBL" id="SJZ32501.1"/>
    </source>
</evidence>
<keyword evidence="1" id="KW-0175">Coiled coil</keyword>
<evidence type="ECO:0000256" key="2">
    <source>
        <dbReference type="SAM" id="MobiDB-lite"/>
    </source>
</evidence>
<feature type="compositionally biased region" description="Low complexity" evidence="2">
    <location>
        <begin position="94"/>
        <end position="107"/>
    </location>
</feature>
<dbReference type="OrthoDB" id="670374at2"/>
<keyword evidence="3" id="KW-1133">Transmembrane helix</keyword>
<dbReference type="EMBL" id="FUWH01000001">
    <property type="protein sequence ID" value="SJZ32501.1"/>
    <property type="molecule type" value="Genomic_DNA"/>
</dbReference>
<reference evidence="4 5" key="1">
    <citation type="submission" date="2017-02" db="EMBL/GenBank/DDBJ databases">
        <authorList>
            <person name="Peterson S.W."/>
        </authorList>
    </citation>
    <scope>NUCLEOTIDE SEQUENCE [LARGE SCALE GENOMIC DNA]</scope>
    <source>
        <strain evidence="4 5">DSM 22335</strain>
    </source>
</reference>
<feature type="coiled-coil region" evidence="1">
    <location>
        <begin position="201"/>
        <end position="228"/>
    </location>
</feature>
<proteinExistence type="predicted"/>
<sequence>MDEFKKYLQQNAGSLDQDEPAPDLWNRISAELQPPVVKKTNVVMMVVRWSVAACIIVLAGIGTWHLVKGSKTAAPEAPTANIIKDTPPAKTDAPVEQPETVTTTEPEVLAKADVKPAAKKPKVQKQPTPKELSPDMQMLQNIENSFTQVINLQREKVSTMPMYAETPEYFNDFKIQIKQMEKDEKVIKSDIAKRGMNDELLDQLINLYQQKLNTLKQLQLEMNKLNSRYKKSRQPVDPTRTYFLNI</sequence>